<dbReference type="PANTHER" id="PTHR30160">
    <property type="entry name" value="TETRAACYLDISACCHARIDE 4'-KINASE-RELATED"/>
    <property type="match status" value="1"/>
</dbReference>
<evidence type="ECO:0000313" key="6">
    <source>
        <dbReference type="EMBL" id="BAU48284.1"/>
    </source>
</evidence>
<dbReference type="GO" id="GO:0008713">
    <property type="term" value="F:ADP-heptose-lipopolysaccharide heptosyltransferase activity"/>
    <property type="evidence" value="ECO:0007669"/>
    <property type="project" value="UniProtKB-EC"/>
</dbReference>
<dbReference type="EMBL" id="AP014936">
    <property type="protein sequence ID" value="BAU48284.1"/>
    <property type="molecule type" value="Genomic_DNA"/>
</dbReference>
<dbReference type="SUPFAM" id="SSF53756">
    <property type="entry name" value="UDP-Glycosyltransferase/glycogen phosphorylase"/>
    <property type="match status" value="1"/>
</dbReference>
<organism evidence="6 7">
    <name type="scientific">Sulfurifustis variabilis</name>
    <dbReference type="NCBI Taxonomy" id="1675686"/>
    <lineage>
        <taxon>Bacteria</taxon>
        <taxon>Pseudomonadati</taxon>
        <taxon>Pseudomonadota</taxon>
        <taxon>Gammaproteobacteria</taxon>
        <taxon>Acidiferrobacterales</taxon>
        <taxon>Acidiferrobacteraceae</taxon>
        <taxon>Sulfurifustis</taxon>
    </lineage>
</organism>
<evidence type="ECO:0000256" key="1">
    <source>
        <dbReference type="ARBA" id="ARBA00022676"/>
    </source>
</evidence>
<dbReference type="GO" id="GO:0005829">
    <property type="term" value="C:cytosol"/>
    <property type="evidence" value="ECO:0007669"/>
    <property type="project" value="TreeGrafter"/>
</dbReference>
<comment type="similarity">
    <text evidence="3">Belongs to the glycosyltransferase 9 family.</text>
</comment>
<dbReference type="CDD" id="cd03789">
    <property type="entry name" value="GT9_LPS_heptosyltransferase"/>
    <property type="match status" value="1"/>
</dbReference>
<dbReference type="InterPro" id="IPR011910">
    <property type="entry name" value="RfaF"/>
</dbReference>
<dbReference type="KEGG" id="sva:SVA_1730"/>
<dbReference type="RefSeq" id="WP_197703431.1">
    <property type="nucleotide sequence ID" value="NZ_AP014936.1"/>
</dbReference>
<dbReference type="AlphaFoldDB" id="A0A1B4V9V6"/>
<gene>
    <name evidence="6" type="ORF">SVA_1730</name>
</gene>
<dbReference type="Gene3D" id="3.40.50.2000">
    <property type="entry name" value="Glycogen Phosphorylase B"/>
    <property type="match status" value="2"/>
</dbReference>
<accession>A0A1B4V9V6</accession>
<keyword evidence="7" id="KW-1185">Reference proteome</keyword>
<keyword evidence="1" id="KW-0328">Glycosyltransferase</keyword>
<sequence>MSGPPRWETARNLLCVRLDALGDVLMTGPAIAALKRARPDRHVTVLTSPAGAAIAQYLPGIDALIVHRSPWVKATAPRARVGDDRVLLARLRTRDFDAAVIFTVYSQSALPAATYCYLAGIPLRLAHCRENPYGLLTDWAPETEPQQGVRHEVQRQLDLVARVGARIDDDRLRLNVPAESFAKAQVLVAGLRLGRNARWALVHPGASAPSRRYPPEGFARAADLLVREHGCHVVYTGSAAESALIAEIRAHMRSPSHSLAGRCDLGTLSALIALAPVLVVNNTGPAHIAAAVGTPVVDLYALTNPQHTPWRVESRVLYHDVPCKNCYKSVCPIGHHDCLRRVPPEAVARAAVELLEGTPQGERVRVAQGAR</sequence>
<proteinExistence type="inferred from homology"/>
<evidence type="ECO:0000256" key="3">
    <source>
        <dbReference type="ARBA" id="ARBA00043995"/>
    </source>
</evidence>
<evidence type="ECO:0000313" key="7">
    <source>
        <dbReference type="Proteomes" id="UP000218899"/>
    </source>
</evidence>
<evidence type="ECO:0000256" key="4">
    <source>
        <dbReference type="ARBA" id="ARBA00044042"/>
    </source>
</evidence>
<dbReference type="InterPro" id="IPR051199">
    <property type="entry name" value="LPS_LOS_Heptosyltrfase"/>
</dbReference>
<dbReference type="PANTHER" id="PTHR30160:SF1">
    <property type="entry name" value="LIPOPOLYSACCHARIDE 1,2-N-ACETYLGLUCOSAMINETRANSFERASE-RELATED"/>
    <property type="match status" value="1"/>
</dbReference>
<protein>
    <recommendedName>
        <fullName evidence="4">lipopolysaccharide heptosyltransferase II</fullName>
        <ecNumber evidence="4">2.4.99.24</ecNumber>
    </recommendedName>
</protein>
<evidence type="ECO:0000256" key="5">
    <source>
        <dbReference type="ARBA" id="ARBA00047503"/>
    </source>
</evidence>
<dbReference type="GO" id="GO:0009244">
    <property type="term" value="P:lipopolysaccharide core region biosynthetic process"/>
    <property type="evidence" value="ECO:0007669"/>
    <property type="project" value="TreeGrafter"/>
</dbReference>
<reference evidence="6 7" key="1">
    <citation type="submission" date="2015-08" db="EMBL/GenBank/DDBJ databases">
        <title>Complete genome sequence of Sulfurifustis variabilis.</title>
        <authorList>
            <person name="Miura A."/>
            <person name="Kojima H."/>
            <person name="Fukui M."/>
        </authorList>
    </citation>
    <scope>NUCLEOTIDE SEQUENCE [LARGE SCALE GENOMIC DNA]</scope>
    <source>
        <strain evidence="7">skN76</strain>
    </source>
</reference>
<name>A0A1B4V9V6_9GAMM</name>
<dbReference type="NCBIfam" id="TIGR02195">
    <property type="entry name" value="heptsyl_trn_II"/>
    <property type="match status" value="1"/>
</dbReference>
<comment type="catalytic activity">
    <reaction evidence="5">
        <text>an L-alpha-D-Hep-(1-&gt;5)-[alpha-Kdo-(2-&gt;4)]-alpha-Kdo-(2-&gt;6)-lipid A + ADP-L-glycero-beta-D-manno-heptose = an L-alpha-D-Hep-(1-&gt;3)-L-alpha-D-Hep-(1-&gt;5)-[alpha-Kdo-(2-&gt;4)]-alpha-Kdo-(2-&gt;6)-lipid A + ADP + H(+)</text>
        <dbReference type="Rhea" id="RHEA:74071"/>
        <dbReference type="ChEBI" id="CHEBI:15378"/>
        <dbReference type="ChEBI" id="CHEBI:61506"/>
        <dbReference type="ChEBI" id="CHEBI:193068"/>
        <dbReference type="ChEBI" id="CHEBI:193069"/>
        <dbReference type="ChEBI" id="CHEBI:456216"/>
        <dbReference type="EC" id="2.4.99.24"/>
    </reaction>
</comment>
<keyword evidence="2 6" id="KW-0808">Transferase</keyword>
<evidence type="ECO:0000256" key="2">
    <source>
        <dbReference type="ARBA" id="ARBA00022679"/>
    </source>
</evidence>
<dbReference type="EC" id="2.4.99.24" evidence="4"/>
<dbReference type="Pfam" id="PF01075">
    <property type="entry name" value="Glyco_transf_9"/>
    <property type="match status" value="1"/>
</dbReference>
<dbReference type="InterPro" id="IPR002201">
    <property type="entry name" value="Glyco_trans_9"/>
</dbReference>
<dbReference type="Proteomes" id="UP000218899">
    <property type="component" value="Chromosome"/>
</dbReference>